<evidence type="ECO:0000313" key="2">
    <source>
        <dbReference type="Proteomes" id="UP001404104"/>
    </source>
</evidence>
<dbReference type="Proteomes" id="UP001404104">
    <property type="component" value="Unassembled WGS sequence"/>
</dbReference>
<dbReference type="EMBL" id="JBDIMF010000004">
    <property type="protein sequence ID" value="MEN2786998.1"/>
    <property type="molecule type" value="Genomic_DNA"/>
</dbReference>
<protein>
    <submittedName>
        <fullName evidence="1">L,D-transpeptidase</fullName>
    </submittedName>
</protein>
<name>A0ABU9XTT1_9SPHN</name>
<keyword evidence="2" id="KW-1185">Reference proteome</keyword>
<comment type="caution">
    <text evidence="1">The sequence shown here is derived from an EMBL/GenBank/DDBJ whole genome shotgun (WGS) entry which is preliminary data.</text>
</comment>
<accession>A0ABU9XTT1</accession>
<evidence type="ECO:0000313" key="1">
    <source>
        <dbReference type="EMBL" id="MEN2786998.1"/>
    </source>
</evidence>
<sequence>MPAAAAPDARADFKGEAASTAARTIADWVVGSRDHAGLPFIIIDKSAAKVFVFDAQAASLGAAPALLGVGIGDDSVPGIGERKLSTIKPAERTTPAGRFQASLGEDFDQDILWVDYDTALSLHRVIAGKPSDRRTARLTSTTPLDNRISFGCINVPAAFYDSVVAPAFKGTVGIVYILPETKPLDAVFAMRPRPAPSAPTP</sequence>
<gene>
    <name evidence="1" type="ORF">ABC969_11275</name>
</gene>
<proteinExistence type="predicted"/>
<organism evidence="1 2">
    <name type="scientific">Sphingomonas qilianensis</name>
    <dbReference type="NCBI Taxonomy" id="1736690"/>
    <lineage>
        <taxon>Bacteria</taxon>
        <taxon>Pseudomonadati</taxon>
        <taxon>Pseudomonadota</taxon>
        <taxon>Alphaproteobacteria</taxon>
        <taxon>Sphingomonadales</taxon>
        <taxon>Sphingomonadaceae</taxon>
        <taxon>Sphingomonas</taxon>
    </lineage>
</organism>
<reference evidence="1 2" key="1">
    <citation type="submission" date="2024-05" db="EMBL/GenBank/DDBJ databases">
        <authorList>
            <person name="Liu Q."/>
            <person name="Xin Y.-H."/>
        </authorList>
    </citation>
    <scope>NUCLEOTIDE SEQUENCE [LARGE SCALE GENOMIC DNA]</scope>
    <source>
        <strain evidence="1 2">CGMCC 1.15349</strain>
    </source>
</reference>